<keyword evidence="2" id="KW-0805">Transcription regulation</keyword>
<dbReference type="Pfam" id="PF00126">
    <property type="entry name" value="HTH_1"/>
    <property type="match status" value="1"/>
</dbReference>
<sequence length="300" mass="32569">MDWTDLPPLNAARAFAAYADKGSLQAAGAALNVTHAAISQQIRQLEAHLDLRLLDRTGRAAVLTPDGQLLADALLGGFGAMAQRARELRQQDRARPLHVTTTPTFAANWLMPRLPDFRQKHPEIDIMIDPNPNLSDPAPGGIDIGIRYGNGDWPGLESEMLLQTSIAVVAAPSLIGTRDAATPQDLVQFPWLQELGTSESSMWLEDNGVPETATAGMVHLPGNLLLDAARSAQGVAVTARAWVEEDLRSGRLRLLFEDARRKGYHIVVGPASLRPVARSFRMWLRGQGRKAHPASRPAQG</sequence>
<gene>
    <name evidence="6" type="ORF">SAMN04488042_101458</name>
</gene>
<accession>A0A1I4I7H6</accession>
<dbReference type="GO" id="GO:0043565">
    <property type="term" value="F:sequence-specific DNA binding"/>
    <property type="evidence" value="ECO:0007669"/>
    <property type="project" value="TreeGrafter"/>
</dbReference>
<protein>
    <submittedName>
        <fullName evidence="6">LysR family transcriptional regulator, glycine cleavage system transcriptional activator</fullName>
    </submittedName>
</protein>
<evidence type="ECO:0000256" key="2">
    <source>
        <dbReference type="ARBA" id="ARBA00023015"/>
    </source>
</evidence>
<comment type="similarity">
    <text evidence="1">Belongs to the LysR transcriptional regulatory family.</text>
</comment>
<dbReference type="PROSITE" id="PS50931">
    <property type="entry name" value="HTH_LYSR"/>
    <property type="match status" value="1"/>
</dbReference>
<dbReference type="GO" id="GO:0003700">
    <property type="term" value="F:DNA-binding transcription factor activity"/>
    <property type="evidence" value="ECO:0007669"/>
    <property type="project" value="InterPro"/>
</dbReference>
<dbReference type="InterPro" id="IPR036390">
    <property type="entry name" value="WH_DNA-bd_sf"/>
</dbReference>
<evidence type="ECO:0000313" key="6">
    <source>
        <dbReference type="EMBL" id="SFL50033.1"/>
    </source>
</evidence>
<dbReference type="PANTHER" id="PTHR30537">
    <property type="entry name" value="HTH-TYPE TRANSCRIPTIONAL REGULATOR"/>
    <property type="match status" value="1"/>
</dbReference>
<dbReference type="RefSeq" id="WP_093090479.1">
    <property type="nucleotide sequence ID" value="NZ_FOTQ01000001.1"/>
</dbReference>
<dbReference type="AlphaFoldDB" id="A0A1I4I7H6"/>
<dbReference type="EMBL" id="FOTQ01000001">
    <property type="protein sequence ID" value="SFL50033.1"/>
    <property type="molecule type" value="Genomic_DNA"/>
</dbReference>
<keyword evidence="3" id="KW-0238">DNA-binding</keyword>
<dbReference type="OrthoDB" id="7328368at2"/>
<reference evidence="6 7" key="1">
    <citation type="submission" date="2016-10" db="EMBL/GenBank/DDBJ databases">
        <authorList>
            <person name="de Groot N.N."/>
        </authorList>
    </citation>
    <scope>NUCLEOTIDE SEQUENCE [LARGE SCALE GENOMIC DNA]</scope>
    <source>
        <strain evidence="6 7">DSM 15283</strain>
    </source>
</reference>
<evidence type="ECO:0000313" key="7">
    <source>
        <dbReference type="Proteomes" id="UP000199144"/>
    </source>
</evidence>
<dbReference type="InterPro" id="IPR058163">
    <property type="entry name" value="LysR-type_TF_proteobact-type"/>
</dbReference>
<dbReference type="SUPFAM" id="SSF46785">
    <property type="entry name" value="Winged helix' DNA-binding domain"/>
    <property type="match status" value="1"/>
</dbReference>
<dbReference type="PANTHER" id="PTHR30537:SF79">
    <property type="entry name" value="TRANSCRIPTIONAL REGULATOR-RELATED"/>
    <property type="match status" value="1"/>
</dbReference>
<keyword evidence="4" id="KW-0804">Transcription</keyword>
<dbReference type="InterPro" id="IPR000847">
    <property type="entry name" value="LysR_HTH_N"/>
</dbReference>
<feature type="domain" description="HTH lysR-type" evidence="5">
    <location>
        <begin position="7"/>
        <end position="64"/>
    </location>
</feature>
<dbReference type="STRING" id="254406.SAMN04488042_101458"/>
<dbReference type="Gene3D" id="3.40.190.10">
    <property type="entry name" value="Periplasmic binding protein-like II"/>
    <property type="match status" value="2"/>
</dbReference>
<dbReference type="InterPro" id="IPR005119">
    <property type="entry name" value="LysR_subst-bd"/>
</dbReference>
<evidence type="ECO:0000256" key="3">
    <source>
        <dbReference type="ARBA" id="ARBA00023125"/>
    </source>
</evidence>
<organism evidence="6 7">
    <name type="scientific">Shimia aestuarii</name>
    <dbReference type="NCBI Taxonomy" id="254406"/>
    <lineage>
        <taxon>Bacteria</taxon>
        <taxon>Pseudomonadati</taxon>
        <taxon>Pseudomonadota</taxon>
        <taxon>Alphaproteobacteria</taxon>
        <taxon>Rhodobacterales</taxon>
        <taxon>Roseobacteraceae</taxon>
    </lineage>
</organism>
<evidence type="ECO:0000256" key="1">
    <source>
        <dbReference type="ARBA" id="ARBA00009437"/>
    </source>
</evidence>
<evidence type="ECO:0000256" key="4">
    <source>
        <dbReference type="ARBA" id="ARBA00023163"/>
    </source>
</evidence>
<dbReference type="Proteomes" id="UP000199144">
    <property type="component" value="Unassembled WGS sequence"/>
</dbReference>
<keyword evidence="7" id="KW-1185">Reference proteome</keyword>
<dbReference type="GO" id="GO:0006351">
    <property type="term" value="P:DNA-templated transcription"/>
    <property type="evidence" value="ECO:0007669"/>
    <property type="project" value="TreeGrafter"/>
</dbReference>
<dbReference type="Gene3D" id="1.10.10.10">
    <property type="entry name" value="Winged helix-like DNA-binding domain superfamily/Winged helix DNA-binding domain"/>
    <property type="match status" value="1"/>
</dbReference>
<proteinExistence type="inferred from homology"/>
<evidence type="ECO:0000259" key="5">
    <source>
        <dbReference type="PROSITE" id="PS50931"/>
    </source>
</evidence>
<name>A0A1I4I7H6_9RHOB</name>
<dbReference type="Pfam" id="PF03466">
    <property type="entry name" value="LysR_substrate"/>
    <property type="match status" value="1"/>
</dbReference>
<dbReference type="SUPFAM" id="SSF53850">
    <property type="entry name" value="Periplasmic binding protein-like II"/>
    <property type="match status" value="1"/>
</dbReference>
<dbReference type="InterPro" id="IPR036388">
    <property type="entry name" value="WH-like_DNA-bd_sf"/>
</dbReference>